<organism evidence="4 5">
    <name type="scientific">Methanolobus chelungpuianus</name>
    <dbReference type="NCBI Taxonomy" id="502115"/>
    <lineage>
        <taxon>Archaea</taxon>
        <taxon>Methanobacteriati</taxon>
        <taxon>Methanobacteriota</taxon>
        <taxon>Stenosarchaea group</taxon>
        <taxon>Methanomicrobia</taxon>
        <taxon>Methanosarcinales</taxon>
        <taxon>Methanosarcinaceae</taxon>
        <taxon>Methanolobus</taxon>
    </lineage>
</organism>
<reference evidence="4 5" key="1">
    <citation type="journal article" date="2011" name="Appl. Environ. Microbiol.">
        <title>Methanogenic archaea isolated from Taiwan's Chelungpu fault.</title>
        <authorList>
            <person name="Wu S.Y."/>
            <person name="Lai M.C."/>
        </authorList>
    </citation>
    <scope>NUCLEOTIDE SEQUENCE [LARGE SCALE GENOMIC DNA]</scope>
    <source>
        <strain evidence="4 5">St545Mb</strain>
    </source>
</reference>
<keyword evidence="2" id="KW-0012">Acyltransferase</keyword>
<proteinExistence type="predicted"/>
<feature type="domain" description="N-acetyltransferase" evidence="3">
    <location>
        <begin position="4"/>
        <end position="175"/>
    </location>
</feature>
<evidence type="ECO:0000313" key="4">
    <source>
        <dbReference type="EMBL" id="MCQ6962723.1"/>
    </source>
</evidence>
<name>A0AAE3KZV7_9EURY</name>
<dbReference type="InterPro" id="IPR016181">
    <property type="entry name" value="Acyl_CoA_acyltransferase"/>
</dbReference>
<evidence type="ECO:0000259" key="3">
    <source>
        <dbReference type="PROSITE" id="PS51186"/>
    </source>
</evidence>
<protein>
    <submittedName>
        <fullName evidence="4">Acetyltransferase</fullName>
    </submittedName>
</protein>
<dbReference type="RefSeq" id="WP_256622545.1">
    <property type="nucleotide sequence ID" value="NZ_JTEO01000004.1"/>
</dbReference>
<dbReference type="EMBL" id="JTEO01000004">
    <property type="protein sequence ID" value="MCQ6962723.1"/>
    <property type="molecule type" value="Genomic_DNA"/>
</dbReference>
<dbReference type="GO" id="GO:0008080">
    <property type="term" value="F:N-acetyltransferase activity"/>
    <property type="evidence" value="ECO:0007669"/>
    <property type="project" value="UniProtKB-ARBA"/>
</dbReference>
<sequence>MEKITIREAGSADVNQIMLIEDESFHENIRESKAAFLERIAHFPEGFLLLEINSKVCGYISSEIWDHPENITEDSFALSHRISEVHTTAGKELYVSSVGILKKHRGKGYGDLLFTELSGRVSKRYPISSIILLVSESWPAARKIYERNGFVELRRIPGFFSEEKRYNGIVMRKRL</sequence>
<gene>
    <name evidence="4" type="ORF">PV02_06320</name>
</gene>
<dbReference type="AlphaFoldDB" id="A0AAE3KZV7"/>
<dbReference type="Proteomes" id="UP001206983">
    <property type="component" value="Unassembled WGS sequence"/>
</dbReference>
<dbReference type="Gene3D" id="3.40.630.30">
    <property type="match status" value="1"/>
</dbReference>
<dbReference type="PROSITE" id="PS51186">
    <property type="entry name" value="GNAT"/>
    <property type="match status" value="1"/>
</dbReference>
<dbReference type="PANTHER" id="PTHR10908:SF0">
    <property type="entry name" value="SEROTONIN N-ACETYLTRANSFERASE"/>
    <property type="match status" value="1"/>
</dbReference>
<comment type="caution">
    <text evidence="4">The sequence shown here is derived from an EMBL/GenBank/DDBJ whole genome shotgun (WGS) entry which is preliminary data.</text>
</comment>
<dbReference type="PANTHER" id="PTHR10908">
    <property type="entry name" value="SEROTONIN N-ACETYLTRANSFERASE"/>
    <property type="match status" value="1"/>
</dbReference>
<dbReference type="InterPro" id="IPR000182">
    <property type="entry name" value="GNAT_dom"/>
</dbReference>
<evidence type="ECO:0000256" key="2">
    <source>
        <dbReference type="ARBA" id="ARBA00023315"/>
    </source>
</evidence>
<evidence type="ECO:0000313" key="5">
    <source>
        <dbReference type="Proteomes" id="UP001206983"/>
    </source>
</evidence>
<keyword evidence="1" id="KW-0808">Transferase</keyword>
<dbReference type="CDD" id="cd04301">
    <property type="entry name" value="NAT_SF"/>
    <property type="match status" value="1"/>
</dbReference>
<evidence type="ECO:0000256" key="1">
    <source>
        <dbReference type="ARBA" id="ARBA00022679"/>
    </source>
</evidence>
<dbReference type="Pfam" id="PF00583">
    <property type="entry name" value="Acetyltransf_1"/>
    <property type="match status" value="1"/>
</dbReference>
<dbReference type="InterPro" id="IPR051635">
    <property type="entry name" value="SNAT-like"/>
</dbReference>
<keyword evidence="5" id="KW-1185">Reference proteome</keyword>
<dbReference type="SUPFAM" id="SSF55729">
    <property type="entry name" value="Acyl-CoA N-acyltransferases (Nat)"/>
    <property type="match status" value="1"/>
</dbReference>
<accession>A0AAE3KZV7</accession>